<keyword evidence="3" id="KW-0843">Virulence</keyword>
<protein>
    <submittedName>
        <fullName evidence="5">Uncharacterized protein</fullName>
    </submittedName>
</protein>
<gene>
    <name evidence="5" type="ORF">H634G_03283</name>
</gene>
<evidence type="ECO:0000256" key="4">
    <source>
        <dbReference type="ARBA" id="ARBA00023157"/>
    </source>
</evidence>
<evidence type="ECO:0000256" key="1">
    <source>
        <dbReference type="ARBA" id="ARBA00022656"/>
    </source>
</evidence>
<name>A0A0D9P4Y4_METAN</name>
<organism evidence="5 6">
    <name type="scientific">Metarhizium anisopliae BRIP 53293</name>
    <dbReference type="NCBI Taxonomy" id="1291518"/>
    <lineage>
        <taxon>Eukaryota</taxon>
        <taxon>Fungi</taxon>
        <taxon>Dikarya</taxon>
        <taxon>Ascomycota</taxon>
        <taxon>Pezizomycotina</taxon>
        <taxon>Sordariomycetes</taxon>
        <taxon>Hypocreomycetidae</taxon>
        <taxon>Hypocreales</taxon>
        <taxon>Clavicipitaceae</taxon>
        <taxon>Metarhizium</taxon>
    </lineage>
</organism>
<keyword evidence="4" id="KW-1015">Disulfide bond</keyword>
<proteinExistence type="predicted"/>
<keyword evidence="6" id="KW-1185">Reference proteome</keyword>
<dbReference type="Gene3D" id="3.90.210.10">
    <property type="entry name" value="Heat-Labile Enterotoxin, subunit A"/>
    <property type="match status" value="1"/>
</dbReference>
<dbReference type="SUPFAM" id="SSF56399">
    <property type="entry name" value="ADP-ribosylation"/>
    <property type="match status" value="1"/>
</dbReference>
<evidence type="ECO:0000313" key="5">
    <source>
        <dbReference type="EMBL" id="KJK81264.1"/>
    </source>
</evidence>
<dbReference type="EMBL" id="KE384726">
    <property type="protein sequence ID" value="KJK81264.1"/>
    <property type="molecule type" value="Genomic_DNA"/>
</dbReference>
<dbReference type="Pfam" id="PF01375">
    <property type="entry name" value="Enterotoxin_a"/>
    <property type="match status" value="1"/>
</dbReference>
<keyword evidence="2" id="KW-0732">Signal</keyword>
<accession>A0A0D9P4Y4</accession>
<dbReference type="InterPro" id="IPR001144">
    <property type="entry name" value="Enterotoxin_A"/>
</dbReference>
<evidence type="ECO:0000313" key="6">
    <source>
        <dbReference type="Proteomes" id="UP000054544"/>
    </source>
</evidence>
<evidence type="ECO:0000256" key="3">
    <source>
        <dbReference type="ARBA" id="ARBA00023026"/>
    </source>
</evidence>
<sequence>MIDPIEEEESQPEIFALGGVPWSQVIGWYELRFENNESRSHDRNYWTRFINGLNVAPAVAFTGQFPLNFRTYSLNGLPGPLQETQIERPPTTQPETAALSAEDIVMAAEFLHEHNALCDVSGVDPQTQYLILKADPGFTRSLARLHRERPSDTLPTPFDEADQQIQAIIERLRLGQEPNTYQLVGACSCRIKLPLLIEQAKLM</sequence>
<dbReference type="STRING" id="1291518.A0A0D9P4Y4"/>
<keyword evidence="1" id="KW-0800">Toxin</keyword>
<dbReference type="AlphaFoldDB" id="A0A0D9P4Y4"/>
<dbReference type="GO" id="GO:0090729">
    <property type="term" value="F:toxin activity"/>
    <property type="evidence" value="ECO:0007669"/>
    <property type="project" value="UniProtKB-KW"/>
</dbReference>
<reference evidence="6" key="1">
    <citation type="journal article" date="2014" name="BMC Genomics">
        <title>The genome sequence of the biocontrol fungus Metarhizium anisopliae and comparative genomics of Metarhizium species.</title>
        <authorList>
            <person name="Pattemore J.A."/>
            <person name="Hane J.K."/>
            <person name="Williams A.H."/>
            <person name="Wilson B.A."/>
            <person name="Stodart B.J."/>
            <person name="Ash G.J."/>
        </authorList>
    </citation>
    <scope>NUCLEOTIDE SEQUENCE [LARGE SCALE GENOMIC DNA]</scope>
    <source>
        <strain evidence="6">BRIP 53293</strain>
    </source>
</reference>
<evidence type="ECO:0000256" key="2">
    <source>
        <dbReference type="ARBA" id="ARBA00022729"/>
    </source>
</evidence>
<dbReference type="Proteomes" id="UP000054544">
    <property type="component" value="Unassembled WGS sequence"/>
</dbReference>